<protein>
    <recommendedName>
        <fullName evidence="1">Methyltransferase FkbM domain-containing protein</fullName>
    </recommendedName>
</protein>
<dbReference type="OrthoDB" id="10006218at2759"/>
<keyword evidence="3" id="KW-1185">Reference proteome</keyword>
<dbReference type="Gene3D" id="3.40.50.150">
    <property type="entry name" value="Vaccinia Virus protein VP39"/>
    <property type="match status" value="1"/>
</dbReference>
<accession>A0A9P6KBA3</accession>
<comment type="caution">
    <text evidence="2">The sequence shown here is derived from an EMBL/GenBank/DDBJ whole genome shotgun (WGS) entry which is preliminary data.</text>
</comment>
<dbReference type="InterPro" id="IPR026913">
    <property type="entry name" value="METTL24"/>
</dbReference>
<dbReference type="AlphaFoldDB" id="A0A9P6KBA3"/>
<dbReference type="PANTHER" id="PTHR32026:SF10">
    <property type="entry name" value="METHYLTRANSFERASE-LIKE PROTEIN 24-RELATED"/>
    <property type="match status" value="1"/>
</dbReference>
<dbReference type="InterPro" id="IPR006342">
    <property type="entry name" value="FkbM_mtfrase"/>
</dbReference>
<reference evidence="2" key="1">
    <citation type="journal article" date="2020" name="Fungal Divers.">
        <title>Resolving the Mortierellaceae phylogeny through synthesis of multi-gene phylogenetics and phylogenomics.</title>
        <authorList>
            <person name="Vandepol N."/>
            <person name="Liber J."/>
            <person name="Desiro A."/>
            <person name="Na H."/>
            <person name="Kennedy M."/>
            <person name="Barry K."/>
            <person name="Grigoriev I.V."/>
            <person name="Miller A.N."/>
            <person name="O'Donnell K."/>
            <person name="Stajich J.E."/>
            <person name="Bonito G."/>
        </authorList>
    </citation>
    <scope>NUCLEOTIDE SEQUENCE</scope>
    <source>
        <strain evidence="2">KOD1015</strain>
    </source>
</reference>
<feature type="domain" description="Methyltransferase FkbM" evidence="1">
    <location>
        <begin position="26"/>
        <end position="78"/>
    </location>
</feature>
<feature type="non-terminal residue" evidence="2">
    <location>
        <position position="1"/>
    </location>
</feature>
<proteinExistence type="predicted"/>
<evidence type="ECO:0000313" key="3">
    <source>
        <dbReference type="Proteomes" id="UP000780801"/>
    </source>
</evidence>
<dbReference type="EMBL" id="JAABOA010003692">
    <property type="protein sequence ID" value="KAF9578397.1"/>
    <property type="molecule type" value="Genomic_DNA"/>
</dbReference>
<gene>
    <name evidence="2" type="ORF">BGW38_005810</name>
</gene>
<dbReference type="Pfam" id="PF05050">
    <property type="entry name" value="Methyltransf_21"/>
    <property type="match status" value="1"/>
</dbReference>
<dbReference type="InterPro" id="IPR029063">
    <property type="entry name" value="SAM-dependent_MTases_sf"/>
</dbReference>
<sequence length="154" mass="17976">HVGAKDEIDDSGKVWKSLPVVMKELEHDWIDILKIDIEGSEYDVLNSLMDVYEKKDEQGNNMGILPFGQLQVEIHLFSPAMDPNPEHDEKTFERFLRFYERLESFGLRPFWNELNLVAILLSKFGDGLNVIEYSFLNTRGNHRFLQELGSKMEE</sequence>
<evidence type="ECO:0000259" key="1">
    <source>
        <dbReference type="Pfam" id="PF05050"/>
    </source>
</evidence>
<organism evidence="2 3">
    <name type="scientific">Lunasporangiospora selenospora</name>
    <dbReference type="NCBI Taxonomy" id="979761"/>
    <lineage>
        <taxon>Eukaryota</taxon>
        <taxon>Fungi</taxon>
        <taxon>Fungi incertae sedis</taxon>
        <taxon>Mucoromycota</taxon>
        <taxon>Mortierellomycotina</taxon>
        <taxon>Mortierellomycetes</taxon>
        <taxon>Mortierellales</taxon>
        <taxon>Mortierellaceae</taxon>
        <taxon>Lunasporangiospora</taxon>
    </lineage>
</organism>
<evidence type="ECO:0000313" key="2">
    <source>
        <dbReference type="EMBL" id="KAF9578397.1"/>
    </source>
</evidence>
<dbReference type="PANTHER" id="PTHR32026">
    <property type="entry name" value="METHYLTRANSFERASE-LIKE PROTEIN 24"/>
    <property type="match status" value="1"/>
</dbReference>
<name>A0A9P6KBA3_9FUNG</name>
<dbReference type="Proteomes" id="UP000780801">
    <property type="component" value="Unassembled WGS sequence"/>
</dbReference>